<evidence type="ECO:0000256" key="1">
    <source>
        <dbReference type="SAM" id="SignalP"/>
    </source>
</evidence>
<feature type="chain" id="PRO_5014688819" evidence="1">
    <location>
        <begin position="20"/>
        <end position="72"/>
    </location>
</feature>
<dbReference type="AlphaFoldDB" id="A0A2M4CDS0"/>
<protein>
    <submittedName>
        <fullName evidence="2">Putative secreted protein</fullName>
    </submittedName>
</protein>
<feature type="signal peptide" evidence="1">
    <location>
        <begin position="1"/>
        <end position="19"/>
    </location>
</feature>
<name>A0A2M4CDS0_9DIPT</name>
<proteinExistence type="predicted"/>
<keyword evidence="1" id="KW-0732">Signal</keyword>
<dbReference type="EMBL" id="GGFJ01014329">
    <property type="protein sequence ID" value="MBW63470.1"/>
    <property type="molecule type" value="Transcribed_RNA"/>
</dbReference>
<sequence>MSFSSVVVVLLSDVRRVVRVVVPWTASDDPAFPPLRATVLDDFRAFVGVNLSFRRRRPPPRACTVVPFAFFS</sequence>
<organism evidence="2">
    <name type="scientific">Anopheles marajoara</name>
    <dbReference type="NCBI Taxonomy" id="58244"/>
    <lineage>
        <taxon>Eukaryota</taxon>
        <taxon>Metazoa</taxon>
        <taxon>Ecdysozoa</taxon>
        <taxon>Arthropoda</taxon>
        <taxon>Hexapoda</taxon>
        <taxon>Insecta</taxon>
        <taxon>Pterygota</taxon>
        <taxon>Neoptera</taxon>
        <taxon>Endopterygota</taxon>
        <taxon>Diptera</taxon>
        <taxon>Nematocera</taxon>
        <taxon>Culicoidea</taxon>
        <taxon>Culicidae</taxon>
        <taxon>Anophelinae</taxon>
        <taxon>Anopheles</taxon>
    </lineage>
</organism>
<reference evidence="2" key="1">
    <citation type="submission" date="2018-01" db="EMBL/GenBank/DDBJ databases">
        <title>An insight into the sialome of Amazonian anophelines.</title>
        <authorList>
            <person name="Ribeiro J.M."/>
            <person name="Scarpassa V."/>
            <person name="Calvo E."/>
        </authorList>
    </citation>
    <scope>NUCLEOTIDE SEQUENCE</scope>
    <source>
        <tissue evidence="2">Salivary glands</tissue>
    </source>
</reference>
<accession>A0A2M4CDS0</accession>
<evidence type="ECO:0000313" key="2">
    <source>
        <dbReference type="EMBL" id="MBW63470.1"/>
    </source>
</evidence>